<protein>
    <recommendedName>
        <fullName evidence="6">Diguanylate cyclase</fullName>
    </recommendedName>
</protein>
<dbReference type="EMBL" id="BOML01000022">
    <property type="protein sequence ID" value="GIE01512.1"/>
    <property type="molecule type" value="Genomic_DNA"/>
</dbReference>
<feature type="domain" description="GGDEF" evidence="3">
    <location>
        <begin position="369"/>
        <end position="500"/>
    </location>
</feature>
<dbReference type="Gene3D" id="3.30.70.270">
    <property type="match status" value="1"/>
</dbReference>
<feature type="transmembrane region" description="Helical" evidence="1">
    <location>
        <begin position="294"/>
        <end position="316"/>
    </location>
</feature>
<accession>A0ABQ3YV92</accession>
<dbReference type="PANTHER" id="PTHR44757">
    <property type="entry name" value="DIGUANYLATE CYCLASE DGCP"/>
    <property type="match status" value="1"/>
</dbReference>
<dbReference type="NCBIfam" id="TIGR00254">
    <property type="entry name" value="GGDEF"/>
    <property type="match status" value="1"/>
</dbReference>
<dbReference type="PANTHER" id="PTHR44757:SF2">
    <property type="entry name" value="BIOFILM ARCHITECTURE MAINTENANCE PROTEIN MBAA"/>
    <property type="match status" value="1"/>
</dbReference>
<dbReference type="InterPro" id="IPR043128">
    <property type="entry name" value="Rev_trsase/Diguanyl_cyclase"/>
</dbReference>
<dbReference type="RefSeq" id="WP_203727210.1">
    <property type="nucleotide sequence ID" value="NZ_BAAATX010000017.1"/>
</dbReference>
<evidence type="ECO:0000259" key="3">
    <source>
        <dbReference type="PROSITE" id="PS50887"/>
    </source>
</evidence>
<keyword evidence="1" id="KW-0472">Membrane</keyword>
<feature type="transmembrane region" description="Helical" evidence="1">
    <location>
        <begin position="106"/>
        <end position="127"/>
    </location>
</feature>
<dbReference type="Pfam" id="PF00990">
    <property type="entry name" value="GGDEF"/>
    <property type="match status" value="1"/>
</dbReference>
<dbReference type="Pfam" id="PF00563">
    <property type="entry name" value="EAL"/>
    <property type="match status" value="1"/>
</dbReference>
<dbReference type="SUPFAM" id="SSF55073">
    <property type="entry name" value="Nucleotide cyclase"/>
    <property type="match status" value="1"/>
</dbReference>
<gene>
    <name evidence="4" type="ORF">Adu01nite_28620</name>
</gene>
<keyword evidence="5" id="KW-1185">Reference proteome</keyword>
<dbReference type="SMART" id="SM00267">
    <property type="entry name" value="GGDEF"/>
    <property type="match status" value="1"/>
</dbReference>
<feature type="transmembrane region" description="Helical" evidence="1">
    <location>
        <begin position="69"/>
        <end position="86"/>
    </location>
</feature>
<keyword evidence="1" id="KW-1133">Transmembrane helix</keyword>
<comment type="caution">
    <text evidence="4">The sequence shown here is derived from an EMBL/GenBank/DDBJ whole genome shotgun (WGS) entry which is preliminary data.</text>
</comment>
<keyword evidence="1" id="KW-0812">Transmembrane</keyword>
<feature type="domain" description="EAL" evidence="2">
    <location>
        <begin position="509"/>
        <end position="764"/>
    </location>
</feature>
<dbReference type="SUPFAM" id="SSF141868">
    <property type="entry name" value="EAL domain-like"/>
    <property type="match status" value="1"/>
</dbReference>
<dbReference type="InterPro" id="IPR052155">
    <property type="entry name" value="Biofilm_reg_signaling"/>
</dbReference>
<feature type="transmembrane region" description="Helical" evidence="1">
    <location>
        <begin position="14"/>
        <end position="32"/>
    </location>
</feature>
<evidence type="ECO:0000256" key="1">
    <source>
        <dbReference type="SAM" id="Phobius"/>
    </source>
</evidence>
<evidence type="ECO:0000259" key="2">
    <source>
        <dbReference type="PROSITE" id="PS50883"/>
    </source>
</evidence>
<dbReference type="PROSITE" id="PS50887">
    <property type="entry name" value="GGDEF"/>
    <property type="match status" value="1"/>
</dbReference>
<evidence type="ECO:0008006" key="6">
    <source>
        <dbReference type="Google" id="ProtNLM"/>
    </source>
</evidence>
<dbReference type="Gene3D" id="3.20.20.450">
    <property type="entry name" value="EAL domain"/>
    <property type="match status" value="1"/>
</dbReference>
<feature type="transmembrane region" description="Helical" evidence="1">
    <location>
        <begin position="173"/>
        <end position="192"/>
    </location>
</feature>
<evidence type="ECO:0000313" key="5">
    <source>
        <dbReference type="Proteomes" id="UP000637628"/>
    </source>
</evidence>
<feature type="transmembrane region" description="Helical" evidence="1">
    <location>
        <begin position="139"/>
        <end position="161"/>
    </location>
</feature>
<dbReference type="CDD" id="cd01949">
    <property type="entry name" value="GGDEF"/>
    <property type="match status" value="1"/>
</dbReference>
<dbReference type="Proteomes" id="UP000637628">
    <property type="component" value="Unassembled WGS sequence"/>
</dbReference>
<dbReference type="InterPro" id="IPR001633">
    <property type="entry name" value="EAL_dom"/>
</dbReference>
<name>A0ABQ3YV92_9ACTN</name>
<reference evidence="4 5" key="1">
    <citation type="submission" date="2021-01" db="EMBL/GenBank/DDBJ databases">
        <title>Whole genome shotgun sequence of Actinoplanes durhamensis NBRC 14914.</title>
        <authorList>
            <person name="Komaki H."/>
            <person name="Tamura T."/>
        </authorList>
    </citation>
    <scope>NUCLEOTIDE SEQUENCE [LARGE SCALE GENOMIC DNA]</scope>
    <source>
        <strain evidence="4 5">NBRC 14914</strain>
    </source>
</reference>
<sequence length="772" mass="82344">MQQNNWRALLRDPALRGLAALTLLGCVLFVLFEGHSIHQVQAFWAAQVPLDAALGLGAWRMRPLAPERFRRFWAMIAFAGLSFTLGDSYQFVHTLVAPGVPSLNGGLVQTAFFAVGMCSNVIACLIFPQGLRTKREVFVFWLDAATVLVGGGVMAWCFAVNPLNGAHTDRLNASVTAALVLVAAFSATKVALIPAPPMFRIAAWPMVAAASVQGITTFLPGAFQEADHAWVFAIRLLPSLLIAAGPRIQEIVVRGGFTGGSAGRRPYSLLPYGMIAVTFLVFFAMLPTKASSQLWGAALGVVVITCLVVGRQLVAFKDNLLLIGRLDVALDDLRGHQDLLREQATVDGLTGLANRVHFAAEMTRVLPGGESAVLLIDLDDFKTINDTMGHAAGDTLLIAVAERLRGAVRAEDIVARLGGDEFAIMLPGADPATAGRVAEEILAALLVPIEVQRHTVVTRASVGVAAGRPGDEPSVLLSNADIAMYEAKSRGKSTWVRYTDEMGARIGAEAVLIAELAQALEADEFELLYQPIVRLDDDVLTGVEALIRWNHPTRGVVSPVEFIPTAERTGQIVEIGRWALIEACRQAADWRRHYPAAEYLTVGVNVAGRQLRTPGFAAEVAAVLTETGLPAGCLSVEVTETAVLDDEESNEAMIALRALGVKLALDDFGTAASSLGLLLTCPVTTLKLDRSFVESITTVGRQAAVSTAVSQMANALEFASVAEGIETEDQRSLLQGLGYQYGQGYLFSRPVPADRIGDLWAAATPVPAEAAG</sequence>
<dbReference type="InterPro" id="IPR000160">
    <property type="entry name" value="GGDEF_dom"/>
</dbReference>
<proteinExistence type="predicted"/>
<dbReference type="PROSITE" id="PS50883">
    <property type="entry name" value="EAL"/>
    <property type="match status" value="1"/>
</dbReference>
<dbReference type="InterPro" id="IPR035919">
    <property type="entry name" value="EAL_sf"/>
</dbReference>
<evidence type="ECO:0000313" key="4">
    <source>
        <dbReference type="EMBL" id="GIE01512.1"/>
    </source>
</evidence>
<dbReference type="InterPro" id="IPR029787">
    <property type="entry name" value="Nucleotide_cyclase"/>
</dbReference>
<dbReference type="CDD" id="cd01948">
    <property type="entry name" value="EAL"/>
    <property type="match status" value="1"/>
</dbReference>
<feature type="transmembrane region" description="Helical" evidence="1">
    <location>
        <begin position="204"/>
        <end position="223"/>
    </location>
</feature>
<dbReference type="SMART" id="SM00052">
    <property type="entry name" value="EAL"/>
    <property type="match status" value="1"/>
</dbReference>
<feature type="transmembrane region" description="Helical" evidence="1">
    <location>
        <begin position="269"/>
        <end position="288"/>
    </location>
</feature>
<organism evidence="4 5">
    <name type="scientific">Paractinoplanes durhamensis</name>
    <dbReference type="NCBI Taxonomy" id="113563"/>
    <lineage>
        <taxon>Bacteria</taxon>
        <taxon>Bacillati</taxon>
        <taxon>Actinomycetota</taxon>
        <taxon>Actinomycetes</taxon>
        <taxon>Micromonosporales</taxon>
        <taxon>Micromonosporaceae</taxon>
        <taxon>Paractinoplanes</taxon>
    </lineage>
</organism>